<dbReference type="GO" id="GO:0006508">
    <property type="term" value="P:proteolysis"/>
    <property type="evidence" value="ECO:0007669"/>
    <property type="project" value="InterPro"/>
</dbReference>
<dbReference type="SMART" id="SM00230">
    <property type="entry name" value="CysPc"/>
    <property type="match status" value="1"/>
</dbReference>
<dbReference type="PANTHER" id="PTHR10183">
    <property type="entry name" value="CALPAIN"/>
    <property type="match status" value="1"/>
</dbReference>
<sequence length="267" mass="29729">MPKRDGEIETSISTPEMMDGPALITSRTKELESGLNSAGVARFEEIFDKPKFFKDGVSAAIGDIHQGALLGVTTIANVSGLVEKICQTFSLTCGYATNRMFLVLSLCAISTIVGDQLYLRTQKYYDAGWHVQAQFSGKGKEYSQTFVQGPEALLFAKCEDKNETWLPLLEKAEGVEDLTGGVTSELYTCDILDKDRFWREEILQVNKNFLFAAGILGSATVKQSRIISEHAYSFLKAREAKRKRFVLIRNPWGSTEWIGPWSDGSKE</sequence>
<evidence type="ECO:0000313" key="5">
    <source>
        <dbReference type="Proteomes" id="UP000244722"/>
    </source>
</evidence>
<dbReference type="GO" id="GO:0004198">
    <property type="term" value="F:calcium-dependent cysteine-type endopeptidase activity"/>
    <property type="evidence" value="ECO:0007669"/>
    <property type="project" value="InterPro"/>
</dbReference>
<evidence type="ECO:0000259" key="3">
    <source>
        <dbReference type="PROSITE" id="PS50203"/>
    </source>
</evidence>
<comment type="caution">
    <text evidence="4">The sequence shown here is derived from an EMBL/GenBank/DDBJ whole genome shotgun (WGS) entry which is preliminary data.</text>
</comment>
<protein>
    <recommendedName>
        <fullName evidence="3">Calpain catalytic domain-containing protein</fullName>
    </recommendedName>
</protein>
<dbReference type="PROSITE" id="PS50203">
    <property type="entry name" value="CALPAIN_CAT"/>
    <property type="match status" value="1"/>
</dbReference>
<dbReference type="Pfam" id="PF00648">
    <property type="entry name" value="Peptidase_C2"/>
    <property type="match status" value="1"/>
</dbReference>
<organism evidence="4 5">
    <name type="scientific">Tuber borchii</name>
    <name type="common">White truffle</name>
    <dbReference type="NCBI Taxonomy" id="42251"/>
    <lineage>
        <taxon>Eukaryota</taxon>
        <taxon>Fungi</taxon>
        <taxon>Dikarya</taxon>
        <taxon>Ascomycota</taxon>
        <taxon>Pezizomycotina</taxon>
        <taxon>Pezizomycetes</taxon>
        <taxon>Pezizales</taxon>
        <taxon>Tuberaceae</taxon>
        <taxon>Tuber</taxon>
    </lineage>
</organism>
<dbReference type="Gene3D" id="3.90.70.10">
    <property type="entry name" value="Cysteine proteinases"/>
    <property type="match status" value="1"/>
</dbReference>
<gene>
    <name evidence="4" type="ORF">B9Z19DRAFT_1194014</name>
</gene>
<evidence type="ECO:0000256" key="2">
    <source>
        <dbReference type="PROSITE-ProRule" id="PRU00239"/>
    </source>
</evidence>
<reference evidence="4 5" key="1">
    <citation type="submission" date="2017-04" db="EMBL/GenBank/DDBJ databases">
        <title>Draft genome sequence of Tuber borchii Vittad., a whitish edible truffle.</title>
        <authorList>
            <consortium name="DOE Joint Genome Institute"/>
            <person name="Murat C."/>
            <person name="Kuo A."/>
            <person name="Barry K.W."/>
            <person name="Clum A."/>
            <person name="Dockter R.B."/>
            <person name="Fauchery L."/>
            <person name="Iotti M."/>
            <person name="Kohler A."/>
            <person name="Labutti K."/>
            <person name="Lindquist E.A."/>
            <person name="Lipzen A."/>
            <person name="Ohm R.A."/>
            <person name="Wang M."/>
            <person name="Grigoriev I.V."/>
            <person name="Zambonelli A."/>
            <person name="Martin F.M."/>
        </authorList>
    </citation>
    <scope>NUCLEOTIDE SEQUENCE [LARGE SCALE GENOMIC DNA]</scope>
    <source>
        <strain evidence="4 5">Tbo3840</strain>
    </source>
</reference>
<accession>A0A2T6ZPQ8</accession>
<comment type="caution">
    <text evidence="2">Lacks conserved residue(s) required for the propagation of feature annotation.</text>
</comment>
<dbReference type="PANTHER" id="PTHR10183:SF425">
    <property type="entry name" value="CALPAIN-5"/>
    <property type="match status" value="1"/>
</dbReference>
<dbReference type="InterPro" id="IPR022684">
    <property type="entry name" value="Calpain_cysteine_protease"/>
</dbReference>
<keyword evidence="5" id="KW-1185">Reference proteome</keyword>
<dbReference type="OrthoDB" id="424753at2759"/>
<dbReference type="Proteomes" id="UP000244722">
    <property type="component" value="Unassembled WGS sequence"/>
</dbReference>
<dbReference type="STRING" id="42251.A0A2T6ZPQ8"/>
<evidence type="ECO:0000256" key="1">
    <source>
        <dbReference type="PIRSR" id="PIRSR622684-1"/>
    </source>
</evidence>
<name>A0A2T6ZPQ8_TUBBO</name>
<feature type="active site" evidence="1">
    <location>
        <position position="250"/>
    </location>
</feature>
<proteinExistence type="predicted"/>
<dbReference type="InterPro" id="IPR038765">
    <property type="entry name" value="Papain-like_cys_pep_sf"/>
</dbReference>
<dbReference type="SUPFAM" id="SSF54001">
    <property type="entry name" value="Cysteine proteinases"/>
    <property type="match status" value="1"/>
</dbReference>
<feature type="domain" description="Calpain catalytic" evidence="3">
    <location>
        <begin position="172"/>
        <end position="267"/>
    </location>
</feature>
<dbReference type="EMBL" id="NESQ01000152">
    <property type="protein sequence ID" value="PUU77478.1"/>
    <property type="molecule type" value="Genomic_DNA"/>
</dbReference>
<dbReference type="InterPro" id="IPR001300">
    <property type="entry name" value="Peptidase_C2_calpain_cat"/>
</dbReference>
<dbReference type="AlphaFoldDB" id="A0A2T6ZPQ8"/>
<evidence type="ECO:0000313" key="4">
    <source>
        <dbReference type="EMBL" id="PUU77478.1"/>
    </source>
</evidence>
<feature type="active site" evidence="1">
    <location>
        <position position="230"/>
    </location>
</feature>